<reference evidence="2" key="1">
    <citation type="journal article" date="2012" name="PLoS Genet.">
        <title>The genomes of the fungal plant pathogens Cladosporium fulvum and Dothistroma septosporum reveal adaptation to different hosts and lifestyles but also signatures of common ancestry.</title>
        <authorList>
            <person name="de Wit P.J.G.M."/>
            <person name="van der Burgt A."/>
            <person name="Oekmen B."/>
            <person name="Stergiopoulos I."/>
            <person name="Abd-Elsalam K.A."/>
            <person name="Aerts A.L."/>
            <person name="Bahkali A.H."/>
            <person name="Beenen H.G."/>
            <person name="Chettri P."/>
            <person name="Cox M.P."/>
            <person name="Datema E."/>
            <person name="de Vries R.P."/>
            <person name="Dhillon B."/>
            <person name="Ganley A.R."/>
            <person name="Griffiths S.A."/>
            <person name="Guo Y."/>
            <person name="Hamelin R.C."/>
            <person name="Henrissat B."/>
            <person name="Kabir M.S."/>
            <person name="Jashni M.K."/>
            <person name="Kema G."/>
            <person name="Klaubauf S."/>
            <person name="Lapidus A."/>
            <person name="Levasseur A."/>
            <person name="Lindquist E."/>
            <person name="Mehrabi R."/>
            <person name="Ohm R.A."/>
            <person name="Owen T.J."/>
            <person name="Salamov A."/>
            <person name="Schwelm A."/>
            <person name="Schijlen E."/>
            <person name="Sun H."/>
            <person name="van den Burg H.A."/>
            <person name="van Ham R.C.H.J."/>
            <person name="Zhang S."/>
            <person name="Goodwin S.B."/>
            <person name="Grigoriev I.V."/>
            <person name="Collemare J."/>
            <person name="Bradshaw R.E."/>
        </authorList>
    </citation>
    <scope>NUCLEOTIDE SEQUENCE [LARGE SCALE GENOMIC DNA]</scope>
    <source>
        <strain evidence="2">NZE10 / CBS 128990</strain>
    </source>
</reference>
<sequence length="143" mass="16304">MAEYVPGRILLLVSDGVHCRSAVNHNMRDVLRPRCKNPKPFGVLVSAQPYLEVFEFHCRVEAITNEQIECFTDRHRRVFVHAKILRGDCARIVSFLGTGLTLRRFPSPGPESWFKGASASATCEIRTRNNRLSHVPFELVRVE</sequence>
<name>N1PEF1_DOTSN</name>
<evidence type="ECO:0000313" key="1">
    <source>
        <dbReference type="EMBL" id="EME39980.1"/>
    </source>
</evidence>
<dbReference type="AlphaFoldDB" id="N1PEF1"/>
<gene>
    <name evidence="1" type="ORF">DOTSEDRAFT_74742</name>
</gene>
<proteinExistence type="predicted"/>
<dbReference type="Proteomes" id="UP000016933">
    <property type="component" value="Unassembled WGS sequence"/>
</dbReference>
<dbReference type="EMBL" id="KB446544">
    <property type="protein sequence ID" value="EME39980.1"/>
    <property type="molecule type" value="Genomic_DNA"/>
</dbReference>
<keyword evidence="2" id="KW-1185">Reference proteome</keyword>
<protein>
    <submittedName>
        <fullName evidence="1">Uncharacterized protein</fullName>
    </submittedName>
</protein>
<accession>N1PEF1</accession>
<organism evidence="1 2">
    <name type="scientific">Dothistroma septosporum (strain NZE10 / CBS 128990)</name>
    <name type="common">Red band needle blight fungus</name>
    <name type="synonym">Mycosphaerella pini</name>
    <dbReference type="NCBI Taxonomy" id="675120"/>
    <lineage>
        <taxon>Eukaryota</taxon>
        <taxon>Fungi</taxon>
        <taxon>Dikarya</taxon>
        <taxon>Ascomycota</taxon>
        <taxon>Pezizomycotina</taxon>
        <taxon>Dothideomycetes</taxon>
        <taxon>Dothideomycetidae</taxon>
        <taxon>Mycosphaerellales</taxon>
        <taxon>Mycosphaerellaceae</taxon>
        <taxon>Dothistroma</taxon>
    </lineage>
</organism>
<dbReference type="HOGENOM" id="CLU_1806119_0_0_1"/>
<evidence type="ECO:0000313" key="2">
    <source>
        <dbReference type="Proteomes" id="UP000016933"/>
    </source>
</evidence>
<reference evidence="1 2" key="2">
    <citation type="journal article" date="2012" name="PLoS Pathog.">
        <title>Diverse lifestyles and strategies of plant pathogenesis encoded in the genomes of eighteen Dothideomycetes fungi.</title>
        <authorList>
            <person name="Ohm R.A."/>
            <person name="Feau N."/>
            <person name="Henrissat B."/>
            <person name="Schoch C.L."/>
            <person name="Horwitz B.A."/>
            <person name="Barry K.W."/>
            <person name="Condon B.J."/>
            <person name="Copeland A.C."/>
            <person name="Dhillon B."/>
            <person name="Glaser F."/>
            <person name="Hesse C.N."/>
            <person name="Kosti I."/>
            <person name="LaButti K."/>
            <person name="Lindquist E.A."/>
            <person name="Lucas S."/>
            <person name="Salamov A.A."/>
            <person name="Bradshaw R.E."/>
            <person name="Ciuffetti L."/>
            <person name="Hamelin R.C."/>
            <person name="Kema G.H.J."/>
            <person name="Lawrence C."/>
            <person name="Scott J.A."/>
            <person name="Spatafora J.W."/>
            <person name="Turgeon B.G."/>
            <person name="de Wit P.J.G.M."/>
            <person name="Zhong S."/>
            <person name="Goodwin S.B."/>
            <person name="Grigoriev I.V."/>
        </authorList>
    </citation>
    <scope>NUCLEOTIDE SEQUENCE [LARGE SCALE GENOMIC DNA]</scope>
    <source>
        <strain evidence="2">NZE10 / CBS 128990</strain>
    </source>
</reference>